<dbReference type="Pfam" id="PF23469">
    <property type="entry name" value="KH_12"/>
    <property type="match status" value="1"/>
</dbReference>
<dbReference type="GO" id="GO:0005634">
    <property type="term" value="C:nucleus"/>
    <property type="evidence" value="ECO:0007669"/>
    <property type="project" value="InterPro"/>
</dbReference>
<dbReference type="Proteomes" id="UP000010552">
    <property type="component" value="Unassembled WGS sequence"/>
</dbReference>
<dbReference type="Gene3D" id="3.30.1370.10">
    <property type="entry name" value="K Homology domain, type 1"/>
    <property type="match status" value="1"/>
</dbReference>
<evidence type="ECO:0000256" key="5">
    <source>
        <dbReference type="SAM" id="MobiDB-lite"/>
    </source>
</evidence>
<feature type="compositionally biased region" description="Low complexity" evidence="5">
    <location>
        <begin position="25"/>
        <end position="53"/>
    </location>
</feature>
<dbReference type="InterPro" id="IPR047890">
    <property type="entry name" value="KHDC4_KH-I_first"/>
</dbReference>
<name>L5JTV0_PTEAL</name>
<dbReference type="EMBL" id="KB031119">
    <property type="protein sequence ID" value="ELK02765.1"/>
    <property type="molecule type" value="Genomic_DNA"/>
</dbReference>
<evidence type="ECO:0000256" key="1">
    <source>
        <dbReference type="ARBA" id="ARBA00006093"/>
    </source>
</evidence>
<dbReference type="Pfam" id="PF22675">
    <property type="entry name" value="KH-I_KHDC4-BBP"/>
    <property type="match status" value="1"/>
</dbReference>
<keyword evidence="9" id="KW-1185">Reference proteome</keyword>
<dbReference type="FunCoup" id="L5JTV0">
    <property type="interactions" value="2361"/>
</dbReference>
<evidence type="ECO:0000256" key="3">
    <source>
        <dbReference type="ARBA" id="ARBA00030267"/>
    </source>
</evidence>
<feature type="domain" description="ATP-dependent RNA helicase PRP5/DDX46/KHDC4 KH" evidence="7">
    <location>
        <begin position="104"/>
        <end position="156"/>
    </location>
</feature>
<protein>
    <recommendedName>
        <fullName evidence="2">KH homology domain-containing protein 4</fullName>
    </recommendedName>
    <alternativeName>
        <fullName evidence="3">Brings lots of money 7</fullName>
    </alternativeName>
</protein>
<evidence type="ECO:0000256" key="4">
    <source>
        <dbReference type="ARBA" id="ARBA00045732"/>
    </source>
</evidence>
<evidence type="ECO:0000313" key="8">
    <source>
        <dbReference type="EMBL" id="ELK02765.1"/>
    </source>
</evidence>
<dbReference type="InterPro" id="IPR036612">
    <property type="entry name" value="KH_dom_type_1_sf"/>
</dbReference>
<dbReference type="PANTHER" id="PTHR15744:SF0">
    <property type="entry name" value="KH HOMOLOGY DOMAIN-CONTAINING PROTEIN 4"/>
    <property type="match status" value="1"/>
</dbReference>
<feature type="region of interest" description="Disordered" evidence="5">
    <location>
        <begin position="1"/>
        <end position="53"/>
    </location>
</feature>
<sequence>MSAGSATHLGAGGRRSKWDQPAPAPLLFLPPAAPGGEVPSSGGSPGGSTAAPSGALDAAAAVAAKINAMLMAKGKLKPAQNAAEKLQAPGKGLTSSKSKDDLVVAEVEINDVPLTCRNLLTRGQTQDEISRLSGAAVSTRGRFMTAEEKAKVGPGECVEPSGLRGRRLGWQASAGSVCVQVSGVRAGAVNRIKEIITNGVVKAATGTSPTFNGATVTVYHQPAPIVQLSPAVGQKPPFQSGMHYVQDKLFVGLEHAVPTFNVKEKVEGPGCSYLQHIQIETGAKVFLRGRGSGCIEPASGREAFEPMYIYIRYAAGAEHGGSLSAGRHRPVHAEYSRFVNQINTAVPLPGYTQPSAISSVPPQPPCYPSSGYQSGYPVVPPPQQPVQPPYGVPSMVPPAVSLAPGVLPALPTGVPPVPTQYPITQVQPPASTAQSAEDLGVVRAWPRTPEVQSASRVPPRVLGSSSGELSTGGQVVNVQAPWATLLLRRKGGRRQYPAAAHGCGPASWCGLASAYAWPHGTKECSGVPRSP</sequence>
<accession>L5JTV0</accession>
<dbReference type="InterPro" id="IPR055256">
    <property type="entry name" value="KH_1_KHDC4/BBP-like"/>
</dbReference>
<evidence type="ECO:0000313" key="9">
    <source>
        <dbReference type="Proteomes" id="UP000010552"/>
    </source>
</evidence>
<dbReference type="FunFam" id="3.30.1370.10:FF:000037">
    <property type="entry name" value="KH domain protein"/>
    <property type="match status" value="1"/>
</dbReference>
<evidence type="ECO:0000259" key="7">
    <source>
        <dbReference type="Pfam" id="PF23469"/>
    </source>
</evidence>
<dbReference type="SUPFAM" id="SSF54791">
    <property type="entry name" value="Eukaryotic type KH-domain (KH-domain type I)"/>
    <property type="match status" value="1"/>
</dbReference>
<dbReference type="STRING" id="9402.L5JTV0"/>
<feature type="domain" description="KHDC4/BBP-like KH-domain type I" evidence="6">
    <location>
        <begin position="258"/>
        <end position="312"/>
    </location>
</feature>
<evidence type="ECO:0000259" key="6">
    <source>
        <dbReference type="Pfam" id="PF22675"/>
    </source>
</evidence>
<dbReference type="CDD" id="cd22386">
    <property type="entry name" value="KH-I_KHDC4_rpt2"/>
    <property type="match status" value="1"/>
</dbReference>
<dbReference type="CDD" id="cd22385">
    <property type="entry name" value="KH-I_KHDC4_rpt1"/>
    <property type="match status" value="1"/>
</dbReference>
<dbReference type="InterPro" id="IPR031121">
    <property type="entry name" value="RIK/BLOM7"/>
</dbReference>
<reference evidence="9" key="1">
    <citation type="journal article" date="2013" name="Science">
        <title>Comparative analysis of bat genomes provides insight into the evolution of flight and immunity.</title>
        <authorList>
            <person name="Zhang G."/>
            <person name="Cowled C."/>
            <person name="Shi Z."/>
            <person name="Huang Z."/>
            <person name="Bishop-Lilly K.A."/>
            <person name="Fang X."/>
            <person name="Wynne J.W."/>
            <person name="Xiong Z."/>
            <person name="Baker M.L."/>
            <person name="Zhao W."/>
            <person name="Tachedjian M."/>
            <person name="Zhu Y."/>
            <person name="Zhou P."/>
            <person name="Jiang X."/>
            <person name="Ng J."/>
            <person name="Yang L."/>
            <person name="Wu L."/>
            <person name="Xiao J."/>
            <person name="Feng Y."/>
            <person name="Chen Y."/>
            <person name="Sun X."/>
            <person name="Zhang Y."/>
            <person name="Marsh G.A."/>
            <person name="Crameri G."/>
            <person name="Broder C.C."/>
            <person name="Frey K.G."/>
            <person name="Wang L.F."/>
            <person name="Wang J."/>
        </authorList>
    </citation>
    <scope>NUCLEOTIDE SEQUENCE [LARGE SCALE GENOMIC DNA]</scope>
</reference>
<dbReference type="InParanoid" id="L5JTV0"/>
<proteinExistence type="inferred from homology"/>
<dbReference type="AlphaFoldDB" id="L5JTV0"/>
<comment type="similarity">
    <text evidence="1">Belongs to the KHDC4 family.</text>
</comment>
<dbReference type="PANTHER" id="PTHR15744">
    <property type="entry name" value="BLOM7"/>
    <property type="match status" value="1"/>
</dbReference>
<gene>
    <name evidence="8" type="ORF">PAL_GLEAN10005375</name>
</gene>
<feature type="region of interest" description="Disordered" evidence="5">
    <location>
        <begin position="450"/>
        <end position="469"/>
    </location>
</feature>
<dbReference type="InterPro" id="IPR056149">
    <property type="entry name" value="PRP5/DDX46/KHDC4_KH"/>
</dbReference>
<evidence type="ECO:0000256" key="2">
    <source>
        <dbReference type="ARBA" id="ARBA00017795"/>
    </source>
</evidence>
<comment type="function">
    <text evidence="4">RNA-binding protein involved in pre-mRNA splicing. Interacts with the PRP19C/Prp19 complex/NTC/Nineteen complex which is part of the spliceosome. Involved in regulating splice site selection. Binds preferentially RNA with A/C rich sequences and poly-C stretches.</text>
</comment>
<dbReference type="InterPro" id="IPR047889">
    <property type="entry name" value="KHDC4_KH-I_second"/>
</dbReference>
<dbReference type="GO" id="GO:0003723">
    <property type="term" value="F:RNA binding"/>
    <property type="evidence" value="ECO:0007669"/>
    <property type="project" value="InterPro"/>
</dbReference>
<organism evidence="8 9">
    <name type="scientific">Pteropus alecto</name>
    <name type="common">Black flying fox</name>
    <dbReference type="NCBI Taxonomy" id="9402"/>
    <lineage>
        <taxon>Eukaryota</taxon>
        <taxon>Metazoa</taxon>
        <taxon>Chordata</taxon>
        <taxon>Craniata</taxon>
        <taxon>Vertebrata</taxon>
        <taxon>Euteleostomi</taxon>
        <taxon>Mammalia</taxon>
        <taxon>Eutheria</taxon>
        <taxon>Laurasiatheria</taxon>
        <taxon>Chiroptera</taxon>
        <taxon>Yinpterochiroptera</taxon>
        <taxon>Pteropodoidea</taxon>
        <taxon>Pteropodidae</taxon>
        <taxon>Pteropodinae</taxon>
        <taxon>Pteropus</taxon>
    </lineage>
</organism>